<dbReference type="EMBL" id="FNGO01000015">
    <property type="protein sequence ID" value="SDM06356.1"/>
    <property type="molecule type" value="Genomic_DNA"/>
</dbReference>
<evidence type="ECO:0000313" key="4">
    <source>
        <dbReference type="Proteomes" id="UP000199476"/>
    </source>
</evidence>
<protein>
    <recommendedName>
        <fullName evidence="2">Putative membrane protein insertion efficiency factor</fullName>
    </recommendedName>
</protein>
<dbReference type="SMART" id="SM01234">
    <property type="entry name" value="Haemolytic"/>
    <property type="match status" value="1"/>
</dbReference>
<dbReference type="PANTHER" id="PTHR33383:SF1">
    <property type="entry name" value="MEMBRANE PROTEIN INSERTION EFFICIENCY FACTOR-RELATED"/>
    <property type="match status" value="1"/>
</dbReference>
<dbReference type="AlphaFoldDB" id="A0A1G9Q5T2"/>
<dbReference type="NCBIfam" id="TIGR00278">
    <property type="entry name" value="membrane protein insertion efficiency factor YidD"/>
    <property type="match status" value="1"/>
</dbReference>
<dbReference type="PANTHER" id="PTHR33383">
    <property type="entry name" value="MEMBRANE PROTEIN INSERTION EFFICIENCY FACTOR-RELATED"/>
    <property type="match status" value="1"/>
</dbReference>
<dbReference type="STRING" id="321763.SAMN04488692_11558"/>
<comment type="similarity">
    <text evidence="2">Belongs to the UPF0161 family.</text>
</comment>
<evidence type="ECO:0000256" key="1">
    <source>
        <dbReference type="ARBA" id="ARBA00023136"/>
    </source>
</evidence>
<comment type="subcellular location">
    <subcellularLocation>
        <location evidence="2">Cell membrane</location>
        <topology evidence="2">Peripheral membrane protein</topology>
        <orientation evidence="2">Cytoplasmic side</orientation>
    </subcellularLocation>
</comment>
<dbReference type="InterPro" id="IPR002696">
    <property type="entry name" value="Membr_insert_effic_factor_YidD"/>
</dbReference>
<gene>
    <name evidence="3" type="ORF">SAMN04488692_11558</name>
</gene>
<reference evidence="3 4" key="1">
    <citation type="submission" date="2016-10" db="EMBL/GenBank/DDBJ databases">
        <authorList>
            <person name="de Groot N.N."/>
        </authorList>
    </citation>
    <scope>NUCLEOTIDE SEQUENCE [LARGE SCALE GENOMIC DNA]</scope>
    <source>
        <strain evidence="3 4">SLAS-1</strain>
    </source>
</reference>
<dbReference type="Proteomes" id="UP000199476">
    <property type="component" value="Unassembled WGS sequence"/>
</dbReference>
<dbReference type="HAMAP" id="MF_00386">
    <property type="entry name" value="UPF0161_YidD"/>
    <property type="match status" value="1"/>
</dbReference>
<comment type="function">
    <text evidence="2">Could be involved in insertion of integral membrane proteins into the membrane.</text>
</comment>
<sequence>MIKRLFRRIFLLLIGIYQRFISPMLPGSCRFYPTCSSYTRQAIEKYGPFKGVWMGIKRISRCHPFNPGGIDPVE</sequence>
<evidence type="ECO:0000256" key="2">
    <source>
        <dbReference type="HAMAP-Rule" id="MF_00386"/>
    </source>
</evidence>
<proteinExistence type="inferred from homology"/>
<dbReference type="GO" id="GO:0005886">
    <property type="term" value="C:plasma membrane"/>
    <property type="evidence" value="ECO:0007669"/>
    <property type="project" value="UniProtKB-SubCell"/>
</dbReference>
<accession>A0A1G9Q5T2</accession>
<dbReference type="RefSeq" id="WP_089760786.1">
    <property type="nucleotide sequence ID" value="NZ_FNGO01000015.1"/>
</dbReference>
<keyword evidence="4" id="KW-1185">Reference proteome</keyword>
<evidence type="ECO:0000313" key="3">
    <source>
        <dbReference type="EMBL" id="SDM06356.1"/>
    </source>
</evidence>
<dbReference type="Pfam" id="PF01809">
    <property type="entry name" value="YidD"/>
    <property type="match status" value="1"/>
</dbReference>
<keyword evidence="1 2" id="KW-0472">Membrane</keyword>
<name>A0A1G9Q5T2_9FIRM</name>
<organism evidence="3 4">
    <name type="scientific">Halarsenatibacter silvermanii</name>
    <dbReference type="NCBI Taxonomy" id="321763"/>
    <lineage>
        <taxon>Bacteria</taxon>
        <taxon>Bacillati</taxon>
        <taxon>Bacillota</taxon>
        <taxon>Clostridia</taxon>
        <taxon>Halanaerobiales</taxon>
        <taxon>Halarsenatibacteraceae</taxon>
        <taxon>Halarsenatibacter</taxon>
    </lineage>
</organism>
<dbReference type="OrthoDB" id="9801753at2"/>
<keyword evidence="2" id="KW-1003">Cell membrane</keyword>